<evidence type="ECO:0000256" key="3">
    <source>
        <dbReference type="ARBA" id="ARBA00022487"/>
    </source>
</evidence>
<dbReference type="AlphaFoldDB" id="D3VWY9"/>
<dbReference type="InterPro" id="IPR000801">
    <property type="entry name" value="Esterase-like"/>
</dbReference>
<evidence type="ECO:0000256" key="4">
    <source>
        <dbReference type="ARBA" id="ARBA00022801"/>
    </source>
</evidence>
<dbReference type="InterPro" id="IPR014186">
    <property type="entry name" value="S-formylglutathione_hydrol"/>
</dbReference>
<reference evidence="9" key="1">
    <citation type="journal article" date="2010" name="FEMS Microbiol. Ecol.">
        <title>Class 1 integrons in benthic bacterial communities: abundance, association with Tn402-like transposition modules and evidence for coselection with heavy-metal resistance.</title>
        <authorList>
            <person name="Rosewarne C.P."/>
            <person name="Pettigrove V."/>
            <person name="Stokes H.W."/>
            <person name="Parsons Y.M."/>
        </authorList>
    </citation>
    <scope>NUCLEOTIDE SEQUENCE</scope>
    <source>
        <strain evidence="9">LMCB014</strain>
    </source>
</reference>
<name>D3VWY9_COMTE</name>
<proteinExistence type="inferred from homology"/>
<dbReference type="Gene3D" id="3.40.50.1820">
    <property type="entry name" value="alpha/beta hydrolase"/>
    <property type="match status" value="1"/>
</dbReference>
<keyword evidence="4 8" id="KW-0378">Hydrolase</keyword>
<evidence type="ECO:0000313" key="9">
    <source>
        <dbReference type="EMBL" id="ADC80459.1"/>
    </source>
</evidence>
<dbReference type="NCBIfam" id="TIGR02821">
    <property type="entry name" value="fghA_ester_D"/>
    <property type="match status" value="1"/>
</dbReference>
<sequence>MNIGNNMERIEHHASSEGWQDVYQHASTTLGCTMKVGVYLPPQAQHGKVPVLYWLSGLTCTEQNFITKSAVQRFAAEYGIAVVAPDTSPRGEGVANDAAYDLGQGAGFYVNATQEPWAANYRMYDYVVHELPARIEAQFPVTTERGISGHSMGGHGALVIALRNPGRYRSVSAFSPIVAPTQVPWGQKAFGAYLGGDQEAWKQYDSVELIRTARERLPLLVDQGLNDEFIESQLRPELLRKVCEETGHPLTLNLRPGHDHSYYFIASFIGEHMAHHASALNR</sequence>
<evidence type="ECO:0000256" key="6">
    <source>
        <dbReference type="NCBIfam" id="TIGR02821"/>
    </source>
</evidence>
<dbReference type="PANTHER" id="PTHR10061:SF0">
    <property type="entry name" value="S-FORMYLGLUTATHIONE HYDROLASE"/>
    <property type="match status" value="1"/>
</dbReference>
<dbReference type="GO" id="GO:0005829">
    <property type="term" value="C:cytosol"/>
    <property type="evidence" value="ECO:0007669"/>
    <property type="project" value="TreeGrafter"/>
</dbReference>
<keyword evidence="3 8" id="KW-0719">Serine esterase</keyword>
<dbReference type="EC" id="3.1.2.12" evidence="2 6"/>
<evidence type="ECO:0000256" key="5">
    <source>
        <dbReference type="ARBA" id="ARBA00047590"/>
    </source>
</evidence>
<comment type="function">
    <text evidence="8">Serine hydrolase involved in the detoxification of formaldehyde.</text>
</comment>
<evidence type="ECO:0000256" key="1">
    <source>
        <dbReference type="ARBA" id="ARBA00005622"/>
    </source>
</evidence>
<organism evidence="9">
    <name type="scientific">Comamonas testosteroni</name>
    <name type="common">Pseudomonas testosteroni</name>
    <dbReference type="NCBI Taxonomy" id="285"/>
    <lineage>
        <taxon>Bacteria</taxon>
        <taxon>Pseudomonadati</taxon>
        <taxon>Pseudomonadota</taxon>
        <taxon>Betaproteobacteria</taxon>
        <taxon>Burkholderiales</taxon>
        <taxon>Comamonadaceae</taxon>
        <taxon>Comamonas</taxon>
    </lineage>
</organism>
<dbReference type="InterPro" id="IPR029058">
    <property type="entry name" value="AB_hydrolase_fold"/>
</dbReference>
<dbReference type="GO" id="GO:0018738">
    <property type="term" value="F:S-formylglutathione hydrolase activity"/>
    <property type="evidence" value="ECO:0007669"/>
    <property type="project" value="UniProtKB-UniRule"/>
</dbReference>
<evidence type="ECO:0000256" key="7">
    <source>
        <dbReference type="PIRSR" id="PIRSR614186-1"/>
    </source>
</evidence>
<evidence type="ECO:0000256" key="8">
    <source>
        <dbReference type="RuleBase" id="RU363068"/>
    </source>
</evidence>
<comment type="catalytic activity">
    <reaction evidence="5 8">
        <text>S-formylglutathione + H2O = formate + glutathione + H(+)</text>
        <dbReference type="Rhea" id="RHEA:14961"/>
        <dbReference type="ChEBI" id="CHEBI:15377"/>
        <dbReference type="ChEBI" id="CHEBI:15378"/>
        <dbReference type="ChEBI" id="CHEBI:15740"/>
        <dbReference type="ChEBI" id="CHEBI:57688"/>
        <dbReference type="ChEBI" id="CHEBI:57925"/>
        <dbReference type="EC" id="3.1.2.12"/>
    </reaction>
</comment>
<dbReference type="GO" id="GO:0046294">
    <property type="term" value="P:formaldehyde catabolic process"/>
    <property type="evidence" value="ECO:0007669"/>
    <property type="project" value="InterPro"/>
</dbReference>
<dbReference type="EMBL" id="GQ281704">
    <property type="protein sequence ID" value="ADC80459.1"/>
    <property type="molecule type" value="Genomic_DNA"/>
</dbReference>
<feature type="active site" description="Charge relay system" evidence="7">
    <location>
        <position position="227"/>
    </location>
</feature>
<dbReference type="FunFam" id="3.40.50.1820:FF:000002">
    <property type="entry name" value="S-formylglutathione hydrolase"/>
    <property type="match status" value="1"/>
</dbReference>
<evidence type="ECO:0000256" key="2">
    <source>
        <dbReference type="ARBA" id="ARBA00012479"/>
    </source>
</evidence>
<comment type="similarity">
    <text evidence="1 8">Belongs to the esterase D family.</text>
</comment>
<dbReference type="Pfam" id="PF00756">
    <property type="entry name" value="Esterase"/>
    <property type="match status" value="1"/>
</dbReference>
<dbReference type="PANTHER" id="PTHR10061">
    <property type="entry name" value="S-FORMYLGLUTATHIONE HYDROLASE"/>
    <property type="match status" value="1"/>
</dbReference>
<dbReference type="GO" id="GO:0052689">
    <property type="term" value="F:carboxylic ester hydrolase activity"/>
    <property type="evidence" value="ECO:0007669"/>
    <property type="project" value="UniProtKB-KW"/>
</dbReference>
<feature type="active site" description="Charge relay system" evidence="7">
    <location>
        <position position="151"/>
    </location>
</feature>
<feature type="active site" description="Charge relay system" evidence="7">
    <location>
        <position position="260"/>
    </location>
</feature>
<accession>D3VWY9</accession>
<protein>
    <recommendedName>
        <fullName evidence="2 6">S-formylglutathione hydrolase</fullName>
        <ecNumber evidence="2 6">3.1.2.12</ecNumber>
    </recommendedName>
</protein>
<dbReference type="ESTHER" id="comte-d3vwy9">
    <property type="family name" value="A85-EsteraseD-FGH"/>
</dbReference>
<dbReference type="SUPFAM" id="SSF53474">
    <property type="entry name" value="alpha/beta-Hydrolases"/>
    <property type="match status" value="1"/>
</dbReference>